<dbReference type="Proteomes" id="UP000584824">
    <property type="component" value="Unassembled WGS sequence"/>
</dbReference>
<dbReference type="Pfam" id="PF00011">
    <property type="entry name" value="HSP20"/>
    <property type="match status" value="1"/>
</dbReference>
<dbReference type="PANTHER" id="PTHR11527">
    <property type="entry name" value="HEAT-SHOCK PROTEIN 20 FAMILY MEMBER"/>
    <property type="match status" value="1"/>
</dbReference>
<evidence type="ECO:0000259" key="4">
    <source>
        <dbReference type="PROSITE" id="PS01031"/>
    </source>
</evidence>
<dbReference type="Gene3D" id="2.60.40.790">
    <property type="match status" value="1"/>
</dbReference>
<evidence type="ECO:0000256" key="1">
    <source>
        <dbReference type="PROSITE-ProRule" id="PRU00285"/>
    </source>
</evidence>
<dbReference type="AlphaFoldDB" id="A0A7W6K330"/>
<dbReference type="CDD" id="cd06464">
    <property type="entry name" value="ACD_sHsps-like"/>
    <property type="match status" value="1"/>
</dbReference>
<dbReference type="InterPro" id="IPR008978">
    <property type="entry name" value="HSP20-like_chaperone"/>
</dbReference>
<accession>A0A7W6K330</accession>
<organism evidence="5 6">
    <name type="scientific">Allorhizobium borbori</name>
    <dbReference type="NCBI Taxonomy" id="485907"/>
    <lineage>
        <taxon>Bacteria</taxon>
        <taxon>Pseudomonadati</taxon>
        <taxon>Pseudomonadota</taxon>
        <taxon>Alphaproteobacteria</taxon>
        <taxon>Hyphomicrobiales</taxon>
        <taxon>Rhizobiaceae</taxon>
        <taxon>Rhizobium/Agrobacterium group</taxon>
        <taxon>Allorhizobium</taxon>
    </lineage>
</organism>
<evidence type="ECO:0000256" key="2">
    <source>
        <dbReference type="RuleBase" id="RU003616"/>
    </source>
</evidence>
<evidence type="ECO:0000313" key="6">
    <source>
        <dbReference type="Proteomes" id="UP000584824"/>
    </source>
</evidence>
<feature type="domain" description="SHSP" evidence="4">
    <location>
        <begin position="41"/>
        <end position="156"/>
    </location>
</feature>
<dbReference type="PROSITE" id="PS01031">
    <property type="entry name" value="SHSP"/>
    <property type="match status" value="1"/>
</dbReference>
<evidence type="ECO:0000256" key="3">
    <source>
        <dbReference type="SAM" id="MobiDB-lite"/>
    </source>
</evidence>
<protein>
    <submittedName>
        <fullName evidence="5">HSP20 family protein</fullName>
    </submittedName>
</protein>
<keyword evidence="6" id="KW-1185">Reference proteome</keyword>
<feature type="region of interest" description="Disordered" evidence="3">
    <location>
        <begin position="139"/>
        <end position="165"/>
    </location>
</feature>
<dbReference type="RefSeq" id="WP_183793367.1">
    <property type="nucleotide sequence ID" value="NZ_JACIDU010000011.1"/>
</dbReference>
<dbReference type="SUPFAM" id="SSF49764">
    <property type="entry name" value="HSP20-like chaperones"/>
    <property type="match status" value="1"/>
</dbReference>
<proteinExistence type="inferred from homology"/>
<comment type="similarity">
    <text evidence="1 2">Belongs to the small heat shock protein (HSP20) family.</text>
</comment>
<name>A0A7W6K330_9HYPH</name>
<dbReference type="InterPro" id="IPR002068">
    <property type="entry name" value="A-crystallin/Hsp20_dom"/>
</dbReference>
<gene>
    <name evidence="5" type="ORF">GGQ66_002853</name>
</gene>
<evidence type="ECO:0000313" key="5">
    <source>
        <dbReference type="EMBL" id="MBB4104279.1"/>
    </source>
</evidence>
<dbReference type="InterPro" id="IPR031107">
    <property type="entry name" value="Small_HSP"/>
</dbReference>
<sequence>MSDRTSESRPGPVDERLFADWRQELSEILDGFFSSRSPWGGAGTEGLMPVIDIVEKESVILLTVELPGIDETDVELTVGKGVLVLRGEKKAPTTGETDLRHVTERRYGSFERTIRIPGNVDEPTISAHFDKGVLTVTLPKKPDSAMSSRRIEIRQDDTPENPDAT</sequence>
<dbReference type="EMBL" id="JACIDU010000011">
    <property type="protein sequence ID" value="MBB4104279.1"/>
    <property type="molecule type" value="Genomic_DNA"/>
</dbReference>
<reference evidence="5 6" key="1">
    <citation type="submission" date="2020-08" db="EMBL/GenBank/DDBJ databases">
        <title>Genomic Encyclopedia of Type Strains, Phase IV (KMG-IV): sequencing the most valuable type-strain genomes for metagenomic binning, comparative biology and taxonomic classification.</title>
        <authorList>
            <person name="Goeker M."/>
        </authorList>
    </citation>
    <scope>NUCLEOTIDE SEQUENCE [LARGE SCALE GENOMIC DNA]</scope>
    <source>
        <strain evidence="5 6">DSM 26385</strain>
    </source>
</reference>
<comment type="caution">
    <text evidence="5">The sequence shown here is derived from an EMBL/GenBank/DDBJ whole genome shotgun (WGS) entry which is preliminary data.</text>
</comment>